<dbReference type="EMBL" id="CP012801">
    <property type="protein sequence ID" value="ALJ59320.1"/>
    <property type="molecule type" value="Genomic_DNA"/>
</dbReference>
<evidence type="ECO:0000313" key="2">
    <source>
        <dbReference type="Proteomes" id="UP000061809"/>
    </source>
</evidence>
<dbReference type="KEGG" id="bcel:BcellWH2_02077"/>
<reference evidence="1 2" key="1">
    <citation type="journal article" date="2015" name="Science">
        <title>Genetic determinants of in vivo fitness and diet responsiveness in multiple human gut Bacteroides.</title>
        <authorList>
            <person name="Wu M."/>
            <person name="McNulty N.P."/>
            <person name="Rodionov D.A."/>
            <person name="Khoroshkin M.S."/>
            <person name="Griffin N.W."/>
            <person name="Cheng J."/>
            <person name="Latreille P."/>
            <person name="Kerstetter R.A."/>
            <person name="Terrapon N."/>
            <person name="Henrissat B."/>
            <person name="Osterman A.L."/>
            <person name="Gordon J.I."/>
        </authorList>
    </citation>
    <scope>NUCLEOTIDE SEQUENCE [LARGE SCALE GENOMIC DNA]</scope>
    <source>
        <strain evidence="1 2">WH2</strain>
    </source>
</reference>
<accession>A0A0P0GN51</accession>
<dbReference type="Proteomes" id="UP000061809">
    <property type="component" value="Chromosome"/>
</dbReference>
<sequence length="46" mass="5531">MYFNQVIVSSNEQIEYFSSQNDKKKAVHPNYAPAFPFYHQEKLTYQ</sequence>
<protein>
    <submittedName>
        <fullName evidence="1">Uncharacterized protein</fullName>
    </submittedName>
</protein>
<name>A0A0P0GN51_9BACE</name>
<dbReference type="AlphaFoldDB" id="A0A0P0GN51"/>
<proteinExistence type="predicted"/>
<gene>
    <name evidence="1" type="ORF">BcellWH2_02077</name>
</gene>
<evidence type="ECO:0000313" key="1">
    <source>
        <dbReference type="EMBL" id="ALJ59320.1"/>
    </source>
</evidence>
<organism evidence="1 2">
    <name type="scientific">Bacteroides cellulosilyticus</name>
    <dbReference type="NCBI Taxonomy" id="246787"/>
    <lineage>
        <taxon>Bacteria</taxon>
        <taxon>Pseudomonadati</taxon>
        <taxon>Bacteroidota</taxon>
        <taxon>Bacteroidia</taxon>
        <taxon>Bacteroidales</taxon>
        <taxon>Bacteroidaceae</taxon>
        <taxon>Bacteroides</taxon>
    </lineage>
</organism>